<dbReference type="RefSeq" id="WP_123243630.1">
    <property type="nucleotide sequence ID" value="NZ_JAAHBY010000138.1"/>
</dbReference>
<organism evidence="2 3">
    <name type="scientific">Micromonospora solifontis</name>
    <dbReference type="NCBI Taxonomy" id="2487138"/>
    <lineage>
        <taxon>Bacteria</taxon>
        <taxon>Bacillati</taxon>
        <taxon>Actinomycetota</taxon>
        <taxon>Actinomycetes</taxon>
        <taxon>Micromonosporales</taxon>
        <taxon>Micromonosporaceae</taxon>
        <taxon>Micromonospora</taxon>
    </lineage>
</organism>
<feature type="transmembrane region" description="Helical" evidence="1">
    <location>
        <begin position="132"/>
        <end position="157"/>
    </location>
</feature>
<feature type="transmembrane region" description="Helical" evidence="1">
    <location>
        <begin position="51"/>
        <end position="71"/>
    </location>
</feature>
<dbReference type="EMBL" id="RJLN01000138">
    <property type="protein sequence ID" value="RNL87780.1"/>
    <property type="molecule type" value="Genomic_DNA"/>
</dbReference>
<reference evidence="2 3" key="1">
    <citation type="submission" date="2018-11" db="EMBL/GenBank/DDBJ databases">
        <title>Micromonospora sp. PPF5-17, a new actinomycetes isolated from a hot spring soil.</title>
        <authorList>
            <person name="Thawai C."/>
        </authorList>
    </citation>
    <scope>NUCLEOTIDE SEQUENCE [LARGE SCALE GENOMIC DNA]</scope>
    <source>
        <strain evidence="2 3">PPF5-17</strain>
    </source>
</reference>
<keyword evidence="1" id="KW-0472">Membrane</keyword>
<keyword evidence="1" id="KW-0812">Transmembrane</keyword>
<keyword evidence="1" id="KW-1133">Transmembrane helix</keyword>
<evidence type="ECO:0008006" key="4">
    <source>
        <dbReference type="Google" id="ProtNLM"/>
    </source>
</evidence>
<feature type="transmembrane region" description="Helical" evidence="1">
    <location>
        <begin position="23"/>
        <end position="45"/>
    </location>
</feature>
<keyword evidence="3" id="KW-1185">Reference proteome</keyword>
<comment type="caution">
    <text evidence="2">The sequence shown here is derived from an EMBL/GenBank/DDBJ whole genome shotgun (WGS) entry which is preliminary data.</text>
</comment>
<proteinExistence type="predicted"/>
<evidence type="ECO:0000313" key="3">
    <source>
        <dbReference type="Proteomes" id="UP000280698"/>
    </source>
</evidence>
<evidence type="ECO:0000313" key="2">
    <source>
        <dbReference type="EMBL" id="RNL87780.1"/>
    </source>
</evidence>
<feature type="transmembrane region" description="Helical" evidence="1">
    <location>
        <begin position="92"/>
        <end position="112"/>
    </location>
</feature>
<dbReference type="Proteomes" id="UP000280698">
    <property type="component" value="Unassembled WGS sequence"/>
</dbReference>
<evidence type="ECO:0000256" key="1">
    <source>
        <dbReference type="SAM" id="Phobius"/>
    </source>
</evidence>
<accession>A0ABX9W950</accession>
<sequence length="270" mass="28245">MASPTVPAPPVVHAPPGTLIGRAAVGAALLFSVARAVVVLTGGLPSPAWDHALGVAPFPLSLLVLVPVVVSQRGAWRRPARLVAAGPGRRRVPAAPAYGWFAAGQVLLLGAITSSPASDLFRDPEAPTAVRWLLPAGTASLAVLWLLLVTAQAVAVFRGRPRIDLTPSGVEIHEPFGRRSIPWAALAPGAPGQQQSGGTLRLRVVRPDLVERRGLVLSPASAPQVLLGWLPVHPWFLADVLRFYVDHAEERGLLGTPAGDERLGRALGVG</sequence>
<protein>
    <recommendedName>
        <fullName evidence="4">PH domain-containing protein</fullName>
    </recommendedName>
</protein>
<name>A0ABX9W950_9ACTN</name>
<gene>
    <name evidence="2" type="ORF">EFE23_26570</name>
</gene>